<dbReference type="KEGG" id="mlv:CVS47_00861"/>
<keyword evidence="2" id="KW-1185">Reference proteome</keyword>
<dbReference type="AlphaFoldDB" id="A0A3Q9IYZ3"/>
<dbReference type="RefSeq" id="WP_241240271.1">
    <property type="nucleotide sequence ID" value="NZ_CP031423.1"/>
</dbReference>
<sequence>MTTLTGEEMTEAAAQTPLGSSLRIANGFIATSLDDASGIETTIEAHYREVKGRYVPSVIVNRGVSDDFDEEKLRHTSTQGVLQAAVPHCIAVRLAEEPEAKWATVSDLTADDNRILPPWLVAAVVKHGVKDERWDVIEILYGAAALAGRPPVKLITAELAVPERTASDWIKKARKAGRLAGMTSTIGRPAHELSASA</sequence>
<proteinExistence type="predicted"/>
<reference evidence="1 2" key="1">
    <citation type="submission" date="2018-08" db="EMBL/GenBank/DDBJ databases">
        <title>Microbacterium lemovicicum sp. nov., a bacterium isolated from a natural uranium-rich soil.</title>
        <authorList>
            <person name="ORTET P."/>
        </authorList>
    </citation>
    <scope>NUCLEOTIDE SEQUENCE [LARGE SCALE GENOMIC DNA]</scope>
    <source>
        <strain evidence="1 2">Viu22</strain>
    </source>
</reference>
<dbReference type="EMBL" id="CP031423">
    <property type="protein sequence ID" value="AZS36260.1"/>
    <property type="molecule type" value="Genomic_DNA"/>
</dbReference>
<evidence type="ECO:0000313" key="1">
    <source>
        <dbReference type="EMBL" id="AZS36260.1"/>
    </source>
</evidence>
<accession>A0A3Q9IYZ3</accession>
<name>A0A3Q9IYZ3_9MICO</name>
<dbReference type="Proteomes" id="UP000276888">
    <property type="component" value="Chromosome"/>
</dbReference>
<protein>
    <submittedName>
        <fullName evidence="1">Uncharacterized protein</fullName>
    </submittedName>
</protein>
<gene>
    <name evidence="1" type="ORF">CVS47_00861</name>
</gene>
<organism evidence="1 2">
    <name type="scientific">Microbacterium lemovicicum</name>
    <dbReference type="NCBI Taxonomy" id="1072463"/>
    <lineage>
        <taxon>Bacteria</taxon>
        <taxon>Bacillati</taxon>
        <taxon>Actinomycetota</taxon>
        <taxon>Actinomycetes</taxon>
        <taxon>Micrococcales</taxon>
        <taxon>Microbacteriaceae</taxon>
        <taxon>Microbacterium</taxon>
    </lineage>
</organism>
<evidence type="ECO:0000313" key="2">
    <source>
        <dbReference type="Proteomes" id="UP000276888"/>
    </source>
</evidence>